<comment type="caution">
    <text evidence="1">The sequence shown here is derived from an EMBL/GenBank/DDBJ whole genome shotgun (WGS) entry which is preliminary data.</text>
</comment>
<keyword evidence="2" id="KW-1185">Reference proteome</keyword>
<dbReference type="EMBL" id="BLXT01004325">
    <property type="protein sequence ID" value="GFO11556.1"/>
    <property type="molecule type" value="Genomic_DNA"/>
</dbReference>
<gene>
    <name evidence="1" type="ORF">PoB_003806100</name>
</gene>
<organism evidence="1 2">
    <name type="scientific">Plakobranchus ocellatus</name>
    <dbReference type="NCBI Taxonomy" id="259542"/>
    <lineage>
        <taxon>Eukaryota</taxon>
        <taxon>Metazoa</taxon>
        <taxon>Spiralia</taxon>
        <taxon>Lophotrochozoa</taxon>
        <taxon>Mollusca</taxon>
        <taxon>Gastropoda</taxon>
        <taxon>Heterobranchia</taxon>
        <taxon>Euthyneura</taxon>
        <taxon>Panpulmonata</taxon>
        <taxon>Sacoglossa</taxon>
        <taxon>Placobranchoidea</taxon>
        <taxon>Plakobranchidae</taxon>
        <taxon>Plakobranchus</taxon>
    </lineage>
</organism>
<evidence type="ECO:0000313" key="2">
    <source>
        <dbReference type="Proteomes" id="UP000735302"/>
    </source>
</evidence>
<dbReference type="Proteomes" id="UP000735302">
    <property type="component" value="Unassembled WGS sequence"/>
</dbReference>
<accession>A0AAV4ATV8</accession>
<sequence>MNLCDEKNAFSLDETRKKKLQGYSNRQMVDSTVRQPRFTTQIADKGDTLQSSRRTETRWINAFFGVREVSSCICWAKHTAQWTLIRRGRYGDTIDDFWVKYGCVFAEVNATGSVERKEAETLMLTDMLSVRSIPGTTTGTRVSQMLILQACKRQSS</sequence>
<name>A0AAV4ATV8_9GAST</name>
<protein>
    <submittedName>
        <fullName evidence="1">Uncharacterized protein</fullName>
    </submittedName>
</protein>
<proteinExistence type="predicted"/>
<evidence type="ECO:0000313" key="1">
    <source>
        <dbReference type="EMBL" id="GFO11556.1"/>
    </source>
</evidence>
<reference evidence="1 2" key="1">
    <citation type="journal article" date="2021" name="Elife">
        <title>Chloroplast acquisition without the gene transfer in kleptoplastic sea slugs, Plakobranchus ocellatus.</title>
        <authorList>
            <person name="Maeda T."/>
            <person name="Takahashi S."/>
            <person name="Yoshida T."/>
            <person name="Shimamura S."/>
            <person name="Takaki Y."/>
            <person name="Nagai Y."/>
            <person name="Toyoda A."/>
            <person name="Suzuki Y."/>
            <person name="Arimoto A."/>
            <person name="Ishii H."/>
            <person name="Satoh N."/>
            <person name="Nishiyama T."/>
            <person name="Hasebe M."/>
            <person name="Maruyama T."/>
            <person name="Minagawa J."/>
            <person name="Obokata J."/>
            <person name="Shigenobu S."/>
        </authorList>
    </citation>
    <scope>NUCLEOTIDE SEQUENCE [LARGE SCALE GENOMIC DNA]</scope>
</reference>
<dbReference type="AlphaFoldDB" id="A0AAV4ATV8"/>